<proteinExistence type="inferred from homology"/>
<dbReference type="InterPro" id="IPR029044">
    <property type="entry name" value="Nucleotide-diphossugar_trans"/>
</dbReference>
<dbReference type="RefSeq" id="WP_148800695.1">
    <property type="nucleotide sequence ID" value="NZ_CABPUD010000009.1"/>
</dbReference>
<reference evidence="2 3" key="1">
    <citation type="journal article" date="2017" name="Gene Rep">
        <title>The ribosomal RNA operon (rrn) of Campylobacter concisus supports molecular typing to genomospecies level.</title>
        <authorList>
            <person name="Huq M."/>
            <person name="Van T.T.H."/>
            <person name="Gurtler V."/>
            <person name="Elshagmani E."/>
            <person name="Allemailem K.S."/>
            <person name="Smooker P.M."/>
            <person name="Istivan T.S."/>
        </authorList>
    </citation>
    <scope>NUCLEOTIDE SEQUENCE [LARGE SCALE GENOMIC DNA]</scope>
    <source>
        <strain evidence="2 3">RCH 26</strain>
    </source>
</reference>
<accession>A0A1X0U5C5</accession>
<comment type="similarity">
    <text evidence="1">Belongs to the CMP-NeuNAc synthase family.</text>
</comment>
<sequence length="226" mass="26550">MHSNFTAIIPVRSGSRRLKDKNISHFANSNLLEYKIDVLKANRYIDNIVVSSDSEIMLEMALKKKVKIHRRDLRYCDEKTEPFGAVVKHICESVEGDNIIWSPVTAPLITNETYNNSIEKYKKVVLGDKNYDSLVSVESFKRYLWNKNGPINYKLGLEHVPSQELEELYFISDGILIAPRIKMIEWSYFHGKNPYMFKLNRIESIDIDDGMDLELARFYYDRYMKY</sequence>
<dbReference type="Proteomes" id="UP000192671">
    <property type="component" value="Unassembled WGS sequence"/>
</dbReference>
<evidence type="ECO:0000256" key="1">
    <source>
        <dbReference type="ARBA" id="ARBA00010726"/>
    </source>
</evidence>
<keyword evidence="2" id="KW-0548">Nucleotidyltransferase</keyword>
<organism evidence="2 3">
    <name type="scientific">Campylobacter concisus</name>
    <dbReference type="NCBI Taxonomy" id="199"/>
    <lineage>
        <taxon>Bacteria</taxon>
        <taxon>Pseudomonadati</taxon>
        <taxon>Campylobacterota</taxon>
        <taxon>Epsilonproteobacteria</taxon>
        <taxon>Campylobacterales</taxon>
        <taxon>Campylobacteraceae</taxon>
        <taxon>Campylobacter</taxon>
    </lineage>
</organism>
<dbReference type="SUPFAM" id="SSF53448">
    <property type="entry name" value="Nucleotide-diphospho-sugar transferases"/>
    <property type="match status" value="1"/>
</dbReference>
<dbReference type="InterPro" id="IPR050793">
    <property type="entry name" value="CMP-NeuNAc_synthase"/>
</dbReference>
<dbReference type="AlphaFoldDB" id="A0A1X0U5C5"/>
<dbReference type="Gene3D" id="3.90.550.10">
    <property type="entry name" value="Spore Coat Polysaccharide Biosynthesis Protein SpsA, Chain A"/>
    <property type="match status" value="1"/>
</dbReference>
<keyword evidence="2" id="KW-0808">Transferase</keyword>
<comment type="caution">
    <text evidence="2">The sequence shown here is derived from an EMBL/GenBank/DDBJ whole genome shotgun (WGS) entry which is preliminary data.</text>
</comment>
<protein>
    <submittedName>
        <fullName evidence="2">Acylneuraminate cytidylyltransferase</fullName>
    </submittedName>
</protein>
<dbReference type="GO" id="GO:0008781">
    <property type="term" value="F:N-acylneuraminate cytidylyltransferase activity"/>
    <property type="evidence" value="ECO:0007669"/>
    <property type="project" value="TreeGrafter"/>
</dbReference>
<dbReference type="PANTHER" id="PTHR21485:SF6">
    <property type="entry name" value="N-ACYLNEURAMINATE CYTIDYLYLTRANSFERASE-RELATED"/>
    <property type="match status" value="1"/>
</dbReference>
<dbReference type="PANTHER" id="PTHR21485">
    <property type="entry name" value="HAD SUPERFAMILY MEMBERS CMAS AND KDSC"/>
    <property type="match status" value="1"/>
</dbReference>
<evidence type="ECO:0000313" key="3">
    <source>
        <dbReference type="Proteomes" id="UP000192671"/>
    </source>
</evidence>
<evidence type="ECO:0000313" key="2">
    <source>
        <dbReference type="EMBL" id="ORI09857.1"/>
    </source>
</evidence>
<dbReference type="Pfam" id="PF02348">
    <property type="entry name" value="CTP_transf_3"/>
    <property type="match status" value="1"/>
</dbReference>
<name>A0A1X0U5C5_9BACT</name>
<gene>
    <name evidence="2" type="ORF">A3835_09075</name>
</gene>
<dbReference type="InterPro" id="IPR003329">
    <property type="entry name" value="Cytidylyl_trans"/>
</dbReference>
<dbReference type="EMBL" id="LVWL01000004">
    <property type="protein sequence ID" value="ORI09857.1"/>
    <property type="molecule type" value="Genomic_DNA"/>
</dbReference>